<protein>
    <submittedName>
        <fullName evidence="1">Uncharacterized protein</fullName>
    </submittedName>
</protein>
<accession>A0A8S5PDM3</accession>
<evidence type="ECO:0000313" key="1">
    <source>
        <dbReference type="EMBL" id="DAE04316.1"/>
    </source>
</evidence>
<dbReference type="EMBL" id="BK015385">
    <property type="protein sequence ID" value="DAE04316.1"/>
    <property type="molecule type" value="Genomic_DNA"/>
</dbReference>
<organism evidence="1">
    <name type="scientific">Myoviridae sp. ctFPV8</name>
    <dbReference type="NCBI Taxonomy" id="2825068"/>
    <lineage>
        <taxon>Viruses</taxon>
        <taxon>Duplodnaviria</taxon>
        <taxon>Heunggongvirae</taxon>
        <taxon>Uroviricota</taxon>
        <taxon>Caudoviricetes</taxon>
    </lineage>
</organism>
<name>A0A8S5PDM3_9CAUD</name>
<sequence>MAIQDLINEVNSIQTKKQAIKEAITVKGVTSEGKLSKFADEIKQINTGEPDWYMINRMRLEDGKERVLVRSNVRDFTNIDIKQLTEMGGGVYNESNSLRARVEQDFHIVNGTFFKNKESLAVYNETHEDVNISSDAHNDNYKFIYDFNDKPKKEVVFTDVNSYNYLKPFQNKPLLDRTAVYLKGTPYKIGIAVSFNNTKDLINTSAKPQQFQTADITDKPIEVMPIDSTMFIFASQAQANMAAGFISLSIDNDSRTVSKIALDPIDQCFHSTRVTTDKVGTKLYISTDWYTSLPMGNYMYIITVDKDTYAVFVGINYVVNADGLKEKNIEVYPYRISIVNNYNIVNGQIAPNKSNIPKDILIRYSVAEWYINLGATNTIYSTEVKALRKKVLADNGTPEPGNDKESL</sequence>
<proteinExistence type="predicted"/>
<reference evidence="1" key="1">
    <citation type="journal article" date="2021" name="Proc. Natl. Acad. Sci. U.S.A.">
        <title>A Catalog of Tens of Thousands of Viruses from Human Metagenomes Reveals Hidden Associations with Chronic Diseases.</title>
        <authorList>
            <person name="Tisza M.J."/>
            <person name="Buck C.B."/>
        </authorList>
    </citation>
    <scope>NUCLEOTIDE SEQUENCE</scope>
    <source>
        <strain evidence="1">CtFPV8</strain>
    </source>
</reference>